<dbReference type="EMBL" id="OZ023716">
    <property type="protein sequence ID" value="CAK9865247.1"/>
    <property type="molecule type" value="Genomic_DNA"/>
</dbReference>
<evidence type="ECO:0000313" key="1">
    <source>
        <dbReference type="EMBL" id="CAK9865247.1"/>
    </source>
</evidence>
<evidence type="ECO:0000313" key="2">
    <source>
        <dbReference type="Proteomes" id="UP001497522"/>
    </source>
</evidence>
<protein>
    <submittedName>
        <fullName evidence="1">Uncharacterized protein</fullName>
    </submittedName>
</protein>
<name>A0ABP1ASA2_9BRYO</name>
<organism evidence="1 2">
    <name type="scientific">Sphagnum jensenii</name>
    <dbReference type="NCBI Taxonomy" id="128206"/>
    <lineage>
        <taxon>Eukaryota</taxon>
        <taxon>Viridiplantae</taxon>
        <taxon>Streptophyta</taxon>
        <taxon>Embryophyta</taxon>
        <taxon>Bryophyta</taxon>
        <taxon>Sphagnophytina</taxon>
        <taxon>Sphagnopsida</taxon>
        <taxon>Sphagnales</taxon>
        <taxon>Sphagnaceae</taxon>
        <taxon>Sphagnum</taxon>
    </lineage>
</organism>
<reference evidence="1" key="1">
    <citation type="submission" date="2024-03" db="EMBL/GenBank/DDBJ databases">
        <authorList>
            <consortium name="ELIXIR-Norway"/>
            <consortium name="Elixir Norway"/>
        </authorList>
    </citation>
    <scope>NUCLEOTIDE SEQUENCE</scope>
</reference>
<keyword evidence="2" id="KW-1185">Reference proteome</keyword>
<proteinExistence type="predicted"/>
<gene>
    <name evidence="1" type="ORF">CSSPJE1EN2_LOCUS8242</name>
</gene>
<accession>A0ABP1ASA2</accession>
<dbReference type="Proteomes" id="UP001497522">
    <property type="component" value="Chromosome 15"/>
</dbReference>
<sequence>MLMFCEVTNPRQLWDAHWESLNDDIEAMTRCERVDPTIILSEDALKDRALYEIDQVLMRNGHHLEDFPTLPKFNYIPSVHGGN</sequence>